<reference evidence="3" key="1">
    <citation type="submission" date="2021-02" db="EMBL/GenBank/DDBJ databases">
        <authorList>
            <person name="Nowell W R."/>
        </authorList>
    </citation>
    <scope>NUCLEOTIDE SEQUENCE</scope>
</reference>
<evidence type="ECO:0000313" key="4">
    <source>
        <dbReference type="Proteomes" id="UP000682733"/>
    </source>
</evidence>
<comment type="caution">
    <text evidence="3">The sequence shown here is derived from an EMBL/GenBank/DDBJ whole genome shotgun (WGS) entry which is preliminary data.</text>
</comment>
<gene>
    <name evidence="2" type="ORF">OVA965_LOCUS10645</name>
    <name evidence="3" type="ORF">TMI583_LOCUS10641</name>
</gene>
<protein>
    <submittedName>
        <fullName evidence="3">Uncharacterized protein</fullName>
    </submittedName>
</protein>
<dbReference type="EMBL" id="CAJNOK010003969">
    <property type="protein sequence ID" value="CAF0921468.1"/>
    <property type="molecule type" value="Genomic_DNA"/>
</dbReference>
<dbReference type="Proteomes" id="UP000682733">
    <property type="component" value="Unassembled WGS sequence"/>
</dbReference>
<dbReference type="GO" id="GO:0000724">
    <property type="term" value="P:double-strand break repair via homologous recombination"/>
    <property type="evidence" value="ECO:0007669"/>
    <property type="project" value="TreeGrafter"/>
</dbReference>
<dbReference type="PANTHER" id="PTHR45916">
    <property type="entry name" value="STRUCTURAL MAINTENANCE OF CHROMOSOMES PROTEIN 5"/>
    <property type="match status" value="1"/>
</dbReference>
<dbReference type="Proteomes" id="UP000677228">
    <property type="component" value="Unassembled WGS sequence"/>
</dbReference>
<dbReference type="GO" id="GO:0030915">
    <property type="term" value="C:Smc5-Smc6 complex"/>
    <property type="evidence" value="ECO:0007669"/>
    <property type="project" value="TreeGrafter"/>
</dbReference>
<evidence type="ECO:0000313" key="3">
    <source>
        <dbReference type="EMBL" id="CAF3698870.1"/>
    </source>
</evidence>
<evidence type="ECO:0000256" key="1">
    <source>
        <dbReference type="ARBA" id="ARBA00023054"/>
    </source>
</evidence>
<accession>A0A8S2HZ20</accession>
<evidence type="ECO:0000313" key="2">
    <source>
        <dbReference type="EMBL" id="CAF0921468.1"/>
    </source>
</evidence>
<name>A0A8S2HZ20_9BILA</name>
<sequence>MLFLDLKKTVDKVPVRRWLKQGAKESTFVCTLCKTGELDCGNKAWQSIVQKKDDRLQKLEFLNPDSHKAVQWLRKHKKLFKADVYEPFILLISIKDDNVKNLLYSIVPRCDLEALFLFEDLDDMFIFIDECHKKHKWIVHVSTIPDINLKKLKKTT</sequence>
<dbReference type="GO" id="GO:0003697">
    <property type="term" value="F:single-stranded DNA binding"/>
    <property type="evidence" value="ECO:0007669"/>
    <property type="project" value="TreeGrafter"/>
</dbReference>
<proteinExistence type="predicted"/>
<keyword evidence="1" id="KW-0175">Coiled coil</keyword>
<dbReference type="GO" id="GO:0005634">
    <property type="term" value="C:nucleus"/>
    <property type="evidence" value="ECO:0007669"/>
    <property type="project" value="TreeGrafter"/>
</dbReference>
<dbReference type="PANTHER" id="PTHR45916:SF1">
    <property type="entry name" value="STRUCTURAL MAINTENANCE OF CHROMOSOMES PROTEIN 5"/>
    <property type="match status" value="1"/>
</dbReference>
<dbReference type="EMBL" id="CAJOBA010003971">
    <property type="protein sequence ID" value="CAF3698870.1"/>
    <property type="molecule type" value="Genomic_DNA"/>
</dbReference>
<dbReference type="AlphaFoldDB" id="A0A8S2HZ20"/>
<organism evidence="3 4">
    <name type="scientific">Didymodactylos carnosus</name>
    <dbReference type="NCBI Taxonomy" id="1234261"/>
    <lineage>
        <taxon>Eukaryota</taxon>
        <taxon>Metazoa</taxon>
        <taxon>Spiralia</taxon>
        <taxon>Gnathifera</taxon>
        <taxon>Rotifera</taxon>
        <taxon>Eurotatoria</taxon>
        <taxon>Bdelloidea</taxon>
        <taxon>Philodinida</taxon>
        <taxon>Philodinidae</taxon>
        <taxon>Didymodactylos</taxon>
    </lineage>
</organism>